<evidence type="ECO:0000313" key="2">
    <source>
        <dbReference type="Proteomes" id="UP000789920"/>
    </source>
</evidence>
<feature type="non-terminal residue" evidence="1">
    <location>
        <position position="49"/>
    </location>
</feature>
<organism evidence="1 2">
    <name type="scientific">Racocetra persica</name>
    <dbReference type="NCBI Taxonomy" id="160502"/>
    <lineage>
        <taxon>Eukaryota</taxon>
        <taxon>Fungi</taxon>
        <taxon>Fungi incertae sedis</taxon>
        <taxon>Mucoromycota</taxon>
        <taxon>Glomeromycotina</taxon>
        <taxon>Glomeromycetes</taxon>
        <taxon>Diversisporales</taxon>
        <taxon>Gigasporaceae</taxon>
        <taxon>Racocetra</taxon>
    </lineage>
</organism>
<protein>
    <submittedName>
        <fullName evidence="1">29868_t:CDS:1</fullName>
    </submittedName>
</protein>
<dbReference type="EMBL" id="CAJVQC010113091">
    <property type="protein sequence ID" value="CAG8835894.1"/>
    <property type="molecule type" value="Genomic_DNA"/>
</dbReference>
<dbReference type="Proteomes" id="UP000789920">
    <property type="component" value="Unassembled WGS sequence"/>
</dbReference>
<evidence type="ECO:0000313" key="1">
    <source>
        <dbReference type="EMBL" id="CAG8835894.1"/>
    </source>
</evidence>
<name>A0ACA9SCZ3_9GLOM</name>
<proteinExistence type="predicted"/>
<accession>A0ACA9SCZ3</accession>
<keyword evidence="2" id="KW-1185">Reference proteome</keyword>
<feature type="non-terminal residue" evidence="1">
    <location>
        <position position="1"/>
    </location>
</feature>
<sequence>IENQNSQNQLVDQLDFLRQHLKHNYEKELQVNCLAIHIIQKLWNIVFPM</sequence>
<gene>
    <name evidence="1" type="ORF">RPERSI_LOCUS29726</name>
</gene>
<comment type="caution">
    <text evidence="1">The sequence shown here is derived from an EMBL/GenBank/DDBJ whole genome shotgun (WGS) entry which is preliminary data.</text>
</comment>
<reference evidence="1" key="1">
    <citation type="submission" date="2021-06" db="EMBL/GenBank/DDBJ databases">
        <authorList>
            <person name="Kallberg Y."/>
            <person name="Tangrot J."/>
            <person name="Rosling A."/>
        </authorList>
    </citation>
    <scope>NUCLEOTIDE SEQUENCE</scope>
    <source>
        <strain evidence="1">MA461A</strain>
    </source>
</reference>